<reference evidence="1" key="2">
    <citation type="submission" date="2023-01" db="EMBL/GenBank/DDBJ databases">
        <authorList>
            <person name="Petersen C."/>
        </authorList>
    </citation>
    <scope>NUCLEOTIDE SEQUENCE</scope>
    <source>
        <strain evidence="1">IBT 12815</strain>
    </source>
</reference>
<dbReference type="EMBL" id="JAQJAE010000003">
    <property type="protein sequence ID" value="KAJ5602647.1"/>
    <property type="molecule type" value="Genomic_DNA"/>
</dbReference>
<proteinExistence type="predicted"/>
<sequence length="65" mass="7408">MESGCSPYLRAGLPVTPDQLQNLHYTLKLQPQVGQEQIMESIHDLAHQNVNHKRRTNAANAHIYM</sequence>
<dbReference type="Proteomes" id="UP001213799">
    <property type="component" value="Unassembled WGS sequence"/>
</dbReference>
<evidence type="ECO:0000313" key="1">
    <source>
        <dbReference type="EMBL" id="KAJ5602647.1"/>
    </source>
</evidence>
<evidence type="ECO:0000313" key="2">
    <source>
        <dbReference type="Proteomes" id="UP001213799"/>
    </source>
</evidence>
<dbReference type="RefSeq" id="XP_056752445.1">
    <property type="nucleotide sequence ID" value="XM_056896660.1"/>
</dbReference>
<dbReference type="AlphaFoldDB" id="A0AAD6E788"/>
<protein>
    <submittedName>
        <fullName evidence="1">Uncharacterized protein</fullName>
    </submittedName>
</protein>
<keyword evidence="2" id="KW-1185">Reference proteome</keyword>
<dbReference type="GeneID" id="81586902"/>
<accession>A0AAD6E788</accession>
<gene>
    <name evidence="1" type="ORF">N7537_005603</name>
</gene>
<reference evidence="1" key="1">
    <citation type="journal article" date="2023" name="IMA Fungus">
        <title>Comparative genomic study of the Penicillium genus elucidates a diverse pangenome and 15 lateral gene transfer events.</title>
        <authorList>
            <person name="Petersen C."/>
            <person name="Sorensen T."/>
            <person name="Nielsen M.R."/>
            <person name="Sondergaard T.E."/>
            <person name="Sorensen J.L."/>
            <person name="Fitzpatrick D.A."/>
            <person name="Frisvad J.C."/>
            <person name="Nielsen K.L."/>
        </authorList>
    </citation>
    <scope>NUCLEOTIDE SEQUENCE</scope>
    <source>
        <strain evidence="1">IBT 12815</strain>
    </source>
</reference>
<organism evidence="1 2">
    <name type="scientific">Penicillium hordei</name>
    <dbReference type="NCBI Taxonomy" id="40994"/>
    <lineage>
        <taxon>Eukaryota</taxon>
        <taxon>Fungi</taxon>
        <taxon>Dikarya</taxon>
        <taxon>Ascomycota</taxon>
        <taxon>Pezizomycotina</taxon>
        <taxon>Eurotiomycetes</taxon>
        <taxon>Eurotiomycetidae</taxon>
        <taxon>Eurotiales</taxon>
        <taxon>Aspergillaceae</taxon>
        <taxon>Penicillium</taxon>
    </lineage>
</organism>
<name>A0AAD6E788_9EURO</name>
<comment type="caution">
    <text evidence="1">The sequence shown here is derived from an EMBL/GenBank/DDBJ whole genome shotgun (WGS) entry which is preliminary data.</text>
</comment>